<dbReference type="Proteomes" id="UP000019132">
    <property type="component" value="Unassembled WGS sequence"/>
</dbReference>
<dbReference type="HOGENOM" id="CLU_2502896_0_0_1"/>
<keyword evidence="1" id="KW-0472">Membrane</keyword>
<reference evidence="2" key="3">
    <citation type="submission" date="2015-02" db="UniProtKB">
        <authorList>
            <consortium name="EnsemblProtists"/>
        </authorList>
    </citation>
    <scope>IDENTIFICATION</scope>
    <source>
        <strain evidence="2">DAOM BR144</strain>
    </source>
</reference>
<keyword evidence="3" id="KW-1185">Reference proteome</keyword>
<accession>K3WWL6</accession>
<feature type="transmembrane region" description="Helical" evidence="1">
    <location>
        <begin position="52"/>
        <end position="72"/>
    </location>
</feature>
<evidence type="ECO:0000256" key="1">
    <source>
        <dbReference type="SAM" id="Phobius"/>
    </source>
</evidence>
<dbReference type="InParanoid" id="K3WWL6"/>
<dbReference type="VEuPathDB" id="FungiDB:PYU1_G009346"/>
<name>K3WWL6_GLOUD</name>
<dbReference type="EnsemblProtists" id="PYU1_T009364">
    <property type="protein sequence ID" value="PYU1_T009364"/>
    <property type="gene ID" value="PYU1_G009346"/>
</dbReference>
<reference evidence="3" key="1">
    <citation type="journal article" date="2010" name="Genome Biol.">
        <title>Genome sequence of the necrotrophic plant pathogen Pythium ultimum reveals original pathogenicity mechanisms and effector repertoire.</title>
        <authorList>
            <person name="Levesque C.A."/>
            <person name="Brouwer H."/>
            <person name="Cano L."/>
            <person name="Hamilton J.P."/>
            <person name="Holt C."/>
            <person name="Huitema E."/>
            <person name="Raffaele S."/>
            <person name="Robideau G.P."/>
            <person name="Thines M."/>
            <person name="Win J."/>
            <person name="Zerillo M.M."/>
            <person name="Beakes G.W."/>
            <person name="Boore J.L."/>
            <person name="Busam D."/>
            <person name="Dumas B."/>
            <person name="Ferriera S."/>
            <person name="Fuerstenberg S.I."/>
            <person name="Gachon C.M."/>
            <person name="Gaulin E."/>
            <person name="Govers F."/>
            <person name="Grenville-Briggs L."/>
            <person name="Horner N."/>
            <person name="Hostetler J."/>
            <person name="Jiang R.H."/>
            <person name="Johnson J."/>
            <person name="Krajaejun T."/>
            <person name="Lin H."/>
            <person name="Meijer H.J."/>
            <person name="Moore B."/>
            <person name="Morris P."/>
            <person name="Phuntmart V."/>
            <person name="Puiu D."/>
            <person name="Shetty J."/>
            <person name="Stajich J.E."/>
            <person name="Tripathy S."/>
            <person name="Wawra S."/>
            <person name="van West P."/>
            <person name="Whitty B.R."/>
            <person name="Coutinho P.M."/>
            <person name="Henrissat B."/>
            <person name="Martin F."/>
            <person name="Thomas P.D."/>
            <person name="Tyler B.M."/>
            <person name="De Vries R.P."/>
            <person name="Kamoun S."/>
            <person name="Yandell M."/>
            <person name="Tisserat N."/>
            <person name="Buell C.R."/>
        </authorList>
    </citation>
    <scope>NUCLEOTIDE SEQUENCE</scope>
    <source>
        <strain evidence="3">DAOM:BR144</strain>
    </source>
</reference>
<proteinExistence type="predicted"/>
<dbReference type="AlphaFoldDB" id="K3WWL6"/>
<organism evidence="2 3">
    <name type="scientific">Globisporangium ultimum (strain ATCC 200006 / CBS 805.95 / DAOM BR144)</name>
    <name type="common">Pythium ultimum</name>
    <dbReference type="NCBI Taxonomy" id="431595"/>
    <lineage>
        <taxon>Eukaryota</taxon>
        <taxon>Sar</taxon>
        <taxon>Stramenopiles</taxon>
        <taxon>Oomycota</taxon>
        <taxon>Peronosporomycetes</taxon>
        <taxon>Pythiales</taxon>
        <taxon>Pythiaceae</taxon>
        <taxon>Globisporangium</taxon>
    </lineage>
</organism>
<keyword evidence="1" id="KW-0812">Transmembrane</keyword>
<dbReference type="EMBL" id="GL376622">
    <property type="status" value="NOT_ANNOTATED_CDS"/>
    <property type="molecule type" value="Genomic_DNA"/>
</dbReference>
<sequence>MVNEEDVEYEIVEVHRLPSVDVSKSVKKALLTLSGAKVYKAVCKKINFPCTLLYTIAFPIGASVLTVPMLIMTGKCKVRDLRVLLC</sequence>
<reference evidence="3" key="2">
    <citation type="submission" date="2010-04" db="EMBL/GenBank/DDBJ databases">
        <authorList>
            <person name="Buell R."/>
            <person name="Hamilton J."/>
            <person name="Hostetler J."/>
        </authorList>
    </citation>
    <scope>NUCLEOTIDE SEQUENCE [LARGE SCALE GENOMIC DNA]</scope>
    <source>
        <strain evidence="3">DAOM:BR144</strain>
    </source>
</reference>
<evidence type="ECO:0000313" key="2">
    <source>
        <dbReference type="EnsemblProtists" id="PYU1_T009364"/>
    </source>
</evidence>
<keyword evidence="1" id="KW-1133">Transmembrane helix</keyword>
<evidence type="ECO:0000313" key="3">
    <source>
        <dbReference type="Proteomes" id="UP000019132"/>
    </source>
</evidence>
<protein>
    <submittedName>
        <fullName evidence="2">Uncharacterized protein</fullName>
    </submittedName>
</protein>